<feature type="chain" id="PRO_5001680281" description="Long-chain fatty acid transport protein" evidence="8">
    <location>
        <begin position="30"/>
        <end position="444"/>
    </location>
</feature>
<dbReference type="SUPFAM" id="SSF56935">
    <property type="entry name" value="Porins"/>
    <property type="match status" value="1"/>
</dbReference>
<evidence type="ECO:0000313" key="9">
    <source>
        <dbReference type="EMBL" id="KEF30304.1"/>
    </source>
</evidence>
<dbReference type="AlphaFoldDB" id="A0A072MXZ5"/>
<comment type="caution">
    <text evidence="9">The sequence shown here is derived from an EMBL/GenBank/DDBJ whole genome shotgun (WGS) entry which is preliminary data.</text>
</comment>
<dbReference type="InterPro" id="IPR005017">
    <property type="entry name" value="OMPP1/FadL/TodX"/>
</dbReference>
<name>A0A072MXZ5_9GAMM</name>
<keyword evidence="5 8" id="KW-0732">Signal</keyword>
<dbReference type="Proteomes" id="UP000035057">
    <property type="component" value="Unassembled WGS sequence"/>
</dbReference>
<dbReference type="RefSeq" id="WP_036134316.1">
    <property type="nucleotide sequence ID" value="NZ_ANIE01000009.1"/>
</dbReference>
<evidence type="ECO:0000256" key="7">
    <source>
        <dbReference type="ARBA" id="ARBA00023237"/>
    </source>
</evidence>
<keyword evidence="7" id="KW-0998">Cell outer membrane</keyword>
<evidence type="ECO:0000313" key="10">
    <source>
        <dbReference type="Proteomes" id="UP000035057"/>
    </source>
</evidence>
<evidence type="ECO:0000256" key="8">
    <source>
        <dbReference type="SAM" id="SignalP"/>
    </source>
</evidence>
<gene>
    <name evidence="9" type="ORF">D777_03480</name>
</gene>
<keyword evidence="4" id="KW-0812">Transmembrane</keyword>
<dbReference type="GO" id="GO:0009279">
    <property type="term" value="C:cell outer membrane"/>
    <property type="evidence" value="ECO:0007669"/>
    <property type="project" value="UniProtKB-SubCell"/>
</dbReference>
<evidence type="ECO:0000256" key="4">
    <source>
        <dbReference type="ARBA" id="ARBA00022692"/>
    </source>
</evidence>
<keyword evidence="10" id="KW-1185">Reference proteome</keyword>
<protein>
    <recommendedName>
        <fullName evidence="11">Long-chain fatty acid transport protein</fullName>
    </recommendedName>
</protein>
<evidence type="ECO:0000256" key="3">
    <source>
        <dbReference type="ARBA" id="ARBA00022452"/>
    </source>
</evidence>
<comment type="similarity">
    <text evidence="2">Belongs to the OmpP1/FadL family.</text>
</comment>
<keyword evidence="3" id="KW-1134">Transmembrane beta strand</keyword>
<dbReference type="PANTHER" id="PTHR35093:SF8">
    <property type="entry name" value="OUTER MEMBRANE PROTEIN NMB0088-RELATED"/>
    <property type="match status" value="1"/>
</dbReference>
<proteinExistence type="inferred from homology"/>
<dbReference type="GO" id="GO:0015483">
    <property type="term" value="F:long-chain fatty acid transporting porin activity"/>
    <property type="evidence" value="ECO:0007669"/>
    <property type="project" value="TreeGrafter"/>
</dbReference>
<evidence type="ECO:0000256" key="5">
    <source>
        <dbReference type="ARBA" id="ARBA00022729"/>
    </source>
</evidence>
<dbReference type="STRING" id="1137280.D777_03480"/>
<keyword evidence="6" id="KW-0472">Membrane</keyword>
<dbReference type="OrthoDB" id="6079686at2"/>
<dbReference type="PANTHER" id="PTHR35093">
    <property type="entry name" value="OUTER MEMBRANE PROTEIN NMB0088-RELATED"/>
    <property type="match status" value="1"/>
</dbReference>
<evidence type="ECO:0000256" key="2">
    <source>
        <dbReference type="ARBA" id="ARBA00008163"/>
    </source>
</evidence>
<reference evidence="9 10" key="1">
    <citation type="submission" date="2012-12" db="EMBL/GenBank/DDBJ databases">
        <title>Genome assembly of Marinobacter sp. AK21.</title>
        <authorList>
            <person name="Khatri I."/>
            <person name="Kumar R."/>
            <person name="Vaidya B."/>
            <person name="Subramanian S."/>
            <person name="Pinnaka A."/>
        </authorList>
    </citation>
    <scope>NUCLEOTIDE SEQUENCE [LARGE SCALE GENOMIC DNA]</scope>
    <source>
        <strain evidence="9 10">AK21</strain>
    </source>
</reference>
<sequence>MDSTSRFSIRSLSLCIAATTALASATATANMGNIGTTYGLLPTDIASAQALSMFNTQVSATYYNPAYLAKDPRGELTGGFLHGAHELRAEGADRTGSIVTDRPSQNVLIGMKTNLSSLTRVKHPIYLGFVAGVEKLGKELLAFNSETSNSGQFLTYERQPLFLNLGGATTLWRGIDAGFATRITLHSEAALSTTTDLAGNTQYESLSVNAKPSIRSILSASVDLGETLCPDSDCFLDGFETAVVYRSSSNTRTTVQANTVIPGLIPASDPLQFAISTYDSYQPTVYAVGVQYSASDWRVGLTLEQQNWSDLEDEFAGDDIKDQAAAQFDDILIPRIGGEMKLGDTFAVTGGLAFQPTALKSTSTQDVNYFDNDKYIVGLGVSAEYKRTRILAYPVRLDLGYQYQMLQDRDFTINTTDPDATNNGTVVSTDGDVHVFSGSITLKF</sequence>
<feature type="signal peptide" evidence="8">
    <location>
        <begin position="1"/>
        <end position="29"/>
    </location>
</feature>
<evidence type="ECO:0000256" key="1">
    <source>
        <dbReference type="ARBA" id="ARBA00004571"/>
    </source>
</evidence>
<dbReference type="PATRIC" id="fig|1137280.3.peg.3298"/>
<dbReference type="EMBL" id="ANIE01000009">
    <property type="protein sequence ID" value="KEF30304.1"/>
    <property type="molecule type" value="Genomic_DNA"/>
</dbReference>
<accession>A0A072MXZ5</accession>
<dbReference type="Gene3D" id="2.40.160.60">
    <property type="entry name" value="Outer membrane protein transport protein (OMPP1/FadL/TodX)"/>
    <property type="match status" value="1"/>
</dbReference>
<comment type="subcellular location">
    <subcellularLocation>
        <location evidence="1">Cell outer membrane</location>
        <topology evidence="1">Multi-pass membrane protein</topology>
    </subcellularLocation>
</comment>
<evidence type="ECO:0000256" key="6">
    <source>
        <dbReference type="ARBA" id="ARBA00023136"/>
    </source>
</evidence>
<evidence type="ECO:0008006" key="11">
    <source>
        <dbReference type="Google" id="ProtNLM"/>
    </source>
</evidence>
<organism evidence="9 10">
    <name type="scientific">Marinobacter nitratireducens</name>
    <dbReference type="NCBI Taxonomy" id="1137280"/>
    <lineage>
        <taxon>Bacteria</taxon>
        <taxon>Pseudomonadati</taxon>
        <taxon>Pseudomonadota</taxon>
        <taxon>Gammaproteobacteria</taxon>
        <taxon>Pseudomonadales</taxon>
        <taxon>Marinobacteraceae</taxon>
        <taxon>Marinobacter</taxon>
    </lineage>
</organism>